<keyword evidence="11" id="KW-0150">Chloroplast</keyword>
<keyword evidence="3 11" id="KW-0934">Plastid</keyword>
<dbReference type="InterPro" id="IPR042102">
    <property type="entry name" value="RNA_pol_Rpb1_3_sf"/>
</dbReference>
<dbReference type="GO" id="GO:0000428">
    <property type="term" value="C:DNA-directed RNA polymerase complex"/>
    <property type="evidence" value="ECO:0007669"/>
    <property type="project" value="UniProtKB-KW"/>
</dbReference>
<evidence type="ECO:0000256" key="3">
    <source>
        <dbReference type="ARBA" id="ARBA00022640"/>
    </source>
</evidence>
<reference evidence="11" key="1">
    <citation type="journal article" date="2014" name="BMC Genomics">
        <title>Six newly sequenced chloroplast genomes from prasinophyte green algae provide insights into the relationships among prasinophyte lineages and the diversity of streamlined genome architecture in picoplanktonic species.</title>
        <authorList>
            <person name="Lemieux C."/>
            <person name="Otis C."/>
            <person name="Turmel M."/>
        </authorList>
    </citation>
    <scope>NUCLEOTIDE SEQUENCE</scope>
</reference>
<dbReference type="GO" id="GO:0003677">
    <property type="term" value="F:DNA binding"/>
    <property type="evidence" value="ECO:0007669"/>
    <property type="project" value="InterPro"/>
</dbReference>
<dbReference type="PANTHER" id="PTHR19376">
    <property type="entry name" value="DNA-DIRECTED RNA POLYMERASE"/>
    <property type="match status" value="1"/>
</dbReference>
<dbReference type="SUPFAM" id="SSF64484">
    <property type="entry name" value="beta and beta-prime subunits of DNA dependent RNA-polymerase"/>
    <property type="match status" value="2"/>
</dbReference>
<evidence type="ECO:0000259" key="10">
    <source>
        <dbReference type="Pfam" id="PF05000"/>
    </source>
</evidence>
<dbReference type="Pfam" id="PF05000">
    <property type="entry name" value="RNA_pol_Rpb1_4"/>
    <property type="match status" value="1"/>
</dbReference>
<gene>
    <name evidence="11" type="primary">rpoC2</name>
</gene>
<feature type="domain" description="RNA polymerase Rpb1" evidence="10">
    <location>
        <begin position="102"/>
        <end position="176"/>
    </location>
</feature>
<dbReference type="InterPro" id="IPR045867">
    <property type="entry name" value="DNA-dir_RpoC_beta_prime"/>
</dbReference>
<dbReference type="CDD" id="cd02655">
    <property type="entry name" value="RNAP_beta'_C"/>
    <property type="match status" value="1"/>
</dbReference>
<keyword evidence="5" id="KW-0548">Nucleotidyltransferase</keyword>
<dbReference type="GO" id="GO:0003899">
    <property type="term" value="F:DNA-directed RNA polymerase activity"/>
    <property type="evidence" value="ECO:0007669"/>
    <property type="project" value="UniProtKB-EC"/>
</dbReference>
<keyword evidence="8" id="KW-0804">Transcription</keyword>
<evidence type="ECO:0000256" key="5">
    <source>
        <dbReference type="ARBA" id="ARBA00022695"/>
    </source>
</evidence>
<keyword evidence="7" id="KW-0862">Zinc</keyword>
<keyword evidence="6" id="KW-0479">Metal-binding</keyword>
<dbReference type="InterPro" id="IPR007083">
    <property type="entry name" value="RNA_pol_Rpb1_4"/>
</dbReference>
<dbReference type="PANTHER" id="PTHR19376:SF68">
    <property type="entry name" value="DNA-DIRECTED RNA POLYMERASE SUBUNIT BETA"/>
    <property type="match status" value="1"/>
</dbReference>
<dbReference type="GO" id="GO:0046872">
    <property type="term" value="F:metal ion binding"/>
    <property type="evidence" value="ECO:0007669"/>
    <property type="project" value="UniProtKB-KW"/>
</dbReference>
<keyword evidence="4" id="KW-0808">Transferase</keyword>
<evidence type="ECO:0000256" key="1">
    <source>
        <dbReference type="ARBA" id="ARBA00012418"/>
    </source>
</evidence>
<name>A0A088CKL2_9CHLO</name>
<feature type="domain" description="RNA polymerase Rpb1" evidence="9">
    <location>
        <begin position="180"/>
        <end position="375"/>
    </location>
</feature>
<dbReference type="Pfam" id="PF04998">
    <property type="entry name" value="RNA_pol_Rpb1_5"/>
    <property type="match status" value="1"/>
</dbReference>
<dbReference type="InterPro" id="IPR007081">
    <property type="entry name" value="RNA_pol_Rpb1_5"/>
</dbReference>
<evidence type="ECO:0000256" key="6">
    <source>
        <dbReference type="ARBA" id="ARBA00022723"/>
    </source>
</evidence>
<dbReference type="Gene3D" id="1.10.150.390">
    <property type="match status" value="1"/>
</dbReference>
<dbReference type="Gene3D" id="1.10.1790.20">
    <property type="match status" value="1"/>
</dbReference>
<evidence type="ECO:0000256" key="2">
    <source>
        <dbReference type="ARBA" id="ARBA00022478"/>
    </source>
</evidence>
<dbReference type="InterPro" id="IPR038120">
    <property type="entry name" value="Rpb1_funnel_sf"/>
</dbReference>
<sequence>MQTDFFHLHRSLGLTFFCDQPFDKGTIKKLIRWWITTYGPVKTAVMLDTLKRLGFHQATLGGISISIHDLHIPDSKTDLIQRGTKDVNLTTERWHNGFITVTERLQKTLSIWTDINERLRPVILHYFLTTNPFNPVYMMAFSGARGNISQVRQLIGMRGLMSDPNGSLIEFPILSNFREGMSVSEYVISCYGARKGLVDTAIRTADAGYLTRRLVDVAQPITVSSADCGTKRSILLKKLITDGKVSIGLEERLVGRVLARTLKLSNKTIVYPRNTVLTPSKAAKTTLLSKGSIPIRSPITCEAHNSVCQLCYGWCLASTRLVKLGDAVGVIAGQSIGEPGTQLTMRTFHTGGVFTGKGQQLVRAPRTGYIKFKLPNRYKTIRTNHGNKGILVQQHCIIRLNSEQETLSIKINANSILLVQNDEKVLYGQPLALMQEGVSGDINSEWSKEPLFAQTSGLIKTVWQTTEPEANNTTETLPCIFSILNLDSLKAPTKYNSFCAPLDRIEKMGVLFYKTNLVSESSSLNQLKQTTKLEVSEKGRKYTWAKKVLLQYPLYTHLQSNTYITVKLQRQNLYHLRRWQKQSNTNKRNTWWAATELRNEPNINIQHVKNKNYCLEPHFGALSTDPLLGNMIQTYSYQSRYSFFVQRSIKTLHKAVKKEAKVLIPTFIKRKKIEKCKSLKNKYYYNQYFSDKYAILFNKIPKTPIASYIYTSSLNKNFYWKNPIYLLTSVSSQNLALKLGLINFSFGRISYSHNQVKKPVINQWLSPIKRFSTNSSKPKVSIENCRKVDLKQKNFIFINEGQIPALPNFPTYYVPTAYLQNKLLNTYITRNCLLVQNQQTSIVRFKDKRSSWKFKYQFDEIIKKYQTYFQSTPLNQNTQTYHNNKKYSVLNCSIPKLKETISFLSSPEKGSILPLTNKSLQITSEGAVLRPNQEKNLYAPLPVLKYMFGQNIQKGSCIETQHLISPERFISPLVGKCFCVNTLGASFQTTTLVLLPTGGNTTLKPGKFCSVGDFLATLSYQKQRTSDIVQGLPRVESIFEGRGPLRKQLTYIFNEVQKSRAFYNLLLFSPEQKLGETVKDEYLLDSSHLSPISKQTLKQGQQYFRNYKKALFLQNWMNSAGLSDRLWKKQPLSNEYVHTTFGRVEQQTIGPNKQYKLNKKSQQRKAVKLYRKNLITAPTFLDKLSYQKDYKFGKSIQTGRNIYLKQYQKGLYLYNKDKYQQIKSFKAKKTSLAKQVSIANDFYKLFTLNGKQFICKVNIAKRFFEKTSFYSAINSDPKFKSGLTNEVFEEKQFEYNNKFYINRADYYATSYTGKYVNTTKTADKQKINRLFAYRGNHLFHRVKRTNAFIAKSAYKLKRLKSVSTPRLDTVFERAQDFRKQGIGSTYQANQRILFHLENKTGKRIKPLTILTKKTIKRALVILLLTENQPKSILNKHFIQYHSKWYRYKRKERVLWRLYLLWILNQTYNINLNQTVNKHSLLQNLKRYQQKNFAPNIEVSGIQKLLVNYFLILETGRDFIFKTLLCYQTVNEPINKKWAYMPGLDDRYLLFTSTIKPYYQNYLKQVQICDVLINDIETSWLLEKQITVPTFLFKYLLRSPSSNHYNVLSFIYIQVLLAHEKKYTSNNFSSTLLLSLQSQAFRKTFTLSQIIEEIMEEKTSLQPIWVIWSFLQGNTAWFPLDMTVLQDRDVIFYSIQLYALQSIQAVYLSQGVTIADKHIEIIIHQVISRILIETGGSAPYLAGESSGLERFQSYKKRFTFPAIYIPNLRGMTKTALSSASFLSGASFQETKKVLSRAALINKVDFLEGLKENVIIGQRIPAGTGAESFILRRELINSVPAPTEQFHQKYGFLLDQIRSQINERQTITQNQVEENPQLGPI</sequence>
<geneLocation type="chloroplast" evidence="11"/>
<accession>A0A088CKL2</accession>
<evidence type="ECO:0000256" key="4">
    <source>
        <dbReference type="ARBA" id="ARBA00022679"/>
    </source>
</evidence>
<evidence type="ECO:0000313" key="11">
    <source>
        <dbReference type="EMBL" id="AID67874.1"/>
    </source>
</evidence>
<evidence type="ECO:0000259" key="9">
    <source>
        <dbReference type="Pfam" id="PF04998"/>
    </source>
</evidence>
<evidence type="ECO:0000256" key="7">
    <source>
        <dbReference type="ARBA" id="ARBA00022833"/>
    </source>
</evidence>
<protein>
    <recommendedName>
        <fullName evidence="1">DNA-directed RNA polymerase</fullName>
        <ecNumber evidence="1">2.7.7.6</ecNumber>
    </recommendedName>
</protein>
<proteinExistence type="predicted"/>
<dbReference type="Gene3D" id="1.10.274.100">
    <property type="entry name" value="RNA polymerase Rpb1, domain 3"/>
    <property type="match status" value="1"/>
</dbReference>
<dbReference type="InterPro" id="IPR012756">
    <property type="entry name" value="DNA-dir_RpoC2_beta_pp"/>
</dbReference>
<dbReference type="GO" id="GO:0006351">
    <property type="term" value="P:DNA-templated transcription"/>
    <property type="evidence" value="ECO:0007669"/>
    <property type="project" value="InterPro"/>
</dbReference>
<dbReference type="NCBIfam" id="TIGR02388">
    <property type="entry name" value="rpoC2_cyan"/>
    <property type="match status" value="1"/>
</dbReference>
<organism evidence="11">
    <name type="scientific">prasinophyte sp. MBIC10622</name>
    <dbReference type="NCBI Taxonomy" id="156113"/>
    <lineage>
        <taxon>Eukaryota</taxon>
        <taxon>Viridiplantae</taxon>
        <taxon>Chlorophyta</taxon>
    </lineage>
</organism>
<dbReference type="Gene3D" id="1.10.132.30">
    <property type="match status" value="1"/>
</dbReference>
<keyword evidence="2" id="KW-0240">DNA-directed RNA polymerase</keyword>
<dbReference type="EMBL" id="KJ746602">
    <property type="protein sequence ID" value="AID67874.1"/>
    <property type="molecule type" value="Genomic_DNA"/>
</dbReference>
<evidence type="ECO:0000256" key="8">
    <source>
        <dbReference type="ARBA" id="ARBA00023163"/>
    </source>
</evidence>
<dbReference type="EC" id="2.7.7.6" evidence="1"/>